<gene>
    <name evidence="11" type="primary">rlmE</name>
    <name evidence="11" type="synonym">ftsJ</name>
    <name evidence="11" type="synonym">rrmJ</name>
    <name evidence="14" type="ORF">A3A87_04450</name>
</gene>
<dbReference type="InterPro" id="IPR015507">
    <property type="entry name" value="rRNA-MeTfrase_E"/>
</dbReference>
<dbReference type="HAMAP" id="MF_01547">
    <property type="entry name" value="RNA_methyltr_E"/>
    <property type="match status" value="1"/>
</dbReference>
<feature type="binding site" evidence="11">
    <location>
        <position position="62"/>
    </location>
    <ligand>
        <name>S-adenosyl-L-methionine</name>
        <dbReference type="ChEBI" id="CHEBI:59789"/>
    </ligand>
</feature>
<dbReference type="NCBIfam" id="NF008390">
    <property type="entry name" value="PRK11188.1"/>
    <property type="match status" value="1"/>
</dbReference>
<evidence type="ECO:0000256" key="1">
    <source>
        <dbReference type="ARBA" id="ARBA00022552"/>
    </source>
</evidence>
<evidence type="ECO:0000256" key="3">
    <source>
        <dbReference type="ARBA" id="ARBA00022679"/>
    </source>
</evidence>
<evidence type="ECO:0000259" key="13">
    <source>
        <dbReference type="Pfam" id="PF01728"/>
    </source>
</evidence>
<dbReference type="Proteomes" id="UP000179037">
    <property type="component" value="Unassembled WGS sequence"/>
</dbReference>
<evidence type="ECO:0000256" key="10">
    <source>
        <dbReference type="ARBA" id="ARBA00048970"/>
    </source>
</evidence>
<evidence type="ECO:0000256" key="6">
    <source>
        <dbReference type="ARBA" id="ARBA00038861"/>
    </source>
</evidence>
<evidence type="ECO:0000313" key="15">
    <source>
        <dbReference type="Proteomes" id="UP000179037"/>
    </source>
</evidence>
<evidence type="ECO:0000256" key="11">
    <source>
        <dbReference type="HAMAP-Rule" id="MF_01547"/>
    </source>
</evidence>
<feature type="binding site" evidence="11">
    <location>
        <position position="121"/>
    </location>
    <ligand>
        <name>S-adenosyl-L-methionine</name>
        <dbReference type="ChEBI" id="CHEBI:59789"/>
    </ligand>
</feature>
<sequence length="205" mass="22988">MPRTKSSQRWLARNAKDKYVKRARQDSARSRATYKLEEIDRRDHLLRPGMTVVDLGAAPGGWSQYVKSRVGDTGRVLALDILPMEPIVGVEFIEGDFTEQPVLDLLMQRLQGKPVDLVISDMAPNMSGVASVDQARSMNLAELALDFSDKSLKPGGSLLIKTFQGAGFNEFYAQLRRRFEKLVTRKPSASRAESKEIYLVGRGFR</sequence>
<keyword evidence="4 11" id="KW-0949">S-adenosyl-L-methionine</keyword>
<evidence type="ECO:0000313" key="14">
    <source>
        <dbReference type="EMBL" id="OGI49821.1"/>
    </source>
</evidence>
<dbReference type="PANTHER" id="PTHR10920">
    <property type="entry name" value="RIBOSOMAL RNA METHYLTRANSFERASE"/>
    <property type="match status" value="1"/>
</dbReference>
<dbReference type="InterPro" id="IPR002877">
    <property type="entry name" value="RNA_MeTrfase_FtsJ_dom"/>
</dbReference>
<feature type="domain" description="Ribosomal RNA methyltransferase FtsJ" evidence="13">
    <location>
        <begin position="29"/>
        <end position="204"/>
    </location>
</feature>
<comment type="subcellular location">
    <subcellularLocation>
        <location evidence="11">Cytoplasm</location>
    </subcellularLocation>
</comment>
<keyword evidence="2 11" id="KW-0489">Methyltransferase</keyword>
<feature type="active site" description="Proton acceptor" evidence="11 12">
    <location>
        <position position="161"/>
    </location>
</feature>
<proteinExistence type="inferred from homology"/>
<dbReference type="FunFam" id="3.40.50.150:FF:000005">
    <property type="entry name" value="Ribosomal RNA large subunit methyltransferase E"/>
    <property type="match status" value="1"/>
</dbReference>
<dbReference type="GO" id="GO:0008650">
    <property type="term" value="F:rRNA (uridine-2'-O-)-methyltransferase activity"/>
    <property type="evidence" value="ECO:0007669"/>
    <property type="project" value="UniProtKB-UniRule"/>
</dbReference>
<dbReference type="InterPro" id="IPR029063">
    <property type="entry name" value="SAM-dependent_MTases_sf"/>
</dbReference>
<keyword evidence="11" id="KW-0963">Cytoplasm</keyword>
<evidence type="ECO:0000256" key="8">
    <source>
        <dbReference type="ARBA" id="ARBA00041995"/>
    </source>
</evidence>
<evidence type="ECO:0000256" key="9">
    <source>
        <dbReference type="ARBA" id="ARBA00042745"/>
    </source>
</evidence>
<evidence type="ECO:0000256" key="5">
    <source>
        <dbReference type="ARBA" id="ARBA00037569"/>
    </source>
</evidence>
<dbReference type="EMBL" id="MFTC01000087">
    <property type="protein sequence ID" value="OGI49821.1"/>
    <property type="molecule type" value="Genomic_DNA"/>
</dbReference>
<dbReference type="Pfam" id="PF01728">
    <property type="entry name" value="FtsJ"/>
    <property type="match status" value="1"/>
</dbReference>
<dbReference type="PANTHER" id="PTHR10920:SF18">
    <property type="entry name" value="RRNA METHYLTRANSFERASE 2, MITOCHONDRIAL"/>
    <property type="match status" value="1"/>
</dbReference>
<evidence type="ECO:0000256" key="4">
    <source>
        <dbReference type="ARBA" id="ARBA00022691"/>
    </source>
</evidence>
<dbReference type="PIRSF" id="PIRSF005461">
    <property type="entry name" value="23S_rRNA_mtase"/>
    <property type="match status" value="1"/>
</dbReference>
<dbReference type="Gene3D" id="3.40.50.150">
    <property type="entry name" value="Vaccinia Virus protein VP39"/>
    <property type="match status" value="1"/>
</dbReference>
<feature type="binding site" evidence="11">
    <location>
        <position position="60"/>
    </location>
    <ligand>
        <name>S-adenosyl-L-methionine</name>
        <dbReference type="ChEBI" id="CHEBI:59789"/>
    </ligand>
</feature>
<dbReference type="SUPFAM" id="SSF53335">
    <property type="entry name" value="S-adenosyl-L-methionine-dependent methyltransferases"/>
    <property type="match status" value="1"/>
</dbReference>
<comment type="similarity">
    <text evidence="11">Belongs to the class I-like SAM-binding methyltransferase superfamily. RNA methyltransferase RlmE family.</text>
</comment>
<dbReference type="AlphaFoldDB" id="A0A1F6TXK3"/>
<comment type="catalytic activity">
    <reaction evidence="10 11">
        <text>uridine(2552) in 23S rRNA + S-adenosyl-L-methionine = 2'-O-methyluridine(2552) in 23S rRNA + S-adenosyl-L-homocysteine + H(+)</text>
        <dbReference type="Rhea" id="RHEA:42720"/>
        <dbReference type="Rhea" id="RHEA-COMP:10202"/>
        <dbReference type="Rhea" id="RHEA-COMP:10203"/>
        <dbReference type="ChEBI" id="CHEBI:15378"/>
        <dbReference type="ChEBI" id="CHEBI:57856"/>
        <dbReference type="ChEBI" id="CHEBI:59789"/>
        <dbReference type="ChEBI" id="CHEBI:65315"/>
        <dbReference type="ChEBI" id="CHEBI:74478"/>
        <dbReference type="EC" id="2.1.1.166"/>
    </reaction>
</comment>
<name>A0A1F6TXK3_9PROT</name>
<comment type="caution">
    <text evidence="14">The sequence shown here is derived from an EMBL/GenBank/DDBJ whole genome shotgun (WGS) entry which is preliminary data.</text>
</comment>
<evidence type="ECO:0000256" key="2">
    <source>
        <dbReference type="ARBA" id="ARBA00022603"/>
    </source>
</evidence>
<accession>A0A1F6TXK3</accession>
<evidence type="ECO:0000256" key="12">
    <source>
        <dbReference type="PIRSR" id="PIRSR005461-1"/>
    </source>
</evidence>
<comment type="function">
    <text evidence="5 11">Specifically methylates the uridine in position 2552 of 23S rRNA at the 2'-O position of the ribose in the fully assembled 50S ribosomal subunit.</text>
</comment>
<dbReference type="InterPro" id="IPR050082">
    <property type="entry name" value="RNA_methyltr_RlmE"/>
</dbReference>
<dbReference type="GO" id="GO:0005737">
    <property type="term" value="C:cytoplasm"/>
    <property type="evidence" value="ECO:0007669"/>
    <property type="project" value="UniProtKB-SubCell"/>
</dbReference>
<evidence type="ECO:0000256" key="7">
    <source>
        <dbReference type="ARBA" id="ARBA00041129"/>
    </source>
</evidence>
<feature type="binding site" evidence="11">
    <location>
        <position position="96"/>
    </location>
    <ligand>
        <name>S-adenosyl-L-methionine</name>
        <dbReference type="ChEBI" id="CHEBI:59789"/>
    </ligand>
</feature>
<protein>
    <recommendedName>
        <fullName evidence="7 11">Ribosomal RNA large subunit methyltransferase E</fullName>
        <ecNumber evidence="6 11">2.1.1.166</ecNumber>
    </recommendedName>
    <alternativeName>
        <fullName evidence="9 11">23S rRNA Um2552 methyltransferase</fullName>
    </alternativeName>
    <alternativeName>
        <fullName evidence="8 11">rRNA (uridine-2'-O-)-methyltransferase</fullName>
    </alternativeName>
</protein>
<dbReference type="STRING" id="1817768.A3A87_04450"/>
<feature type="binding site" evidence="11">
    <location>
        <position position="80"/>
    </location>
    <ligand>
        <name>S-adenosyl-L-methionine</name>
        <dbReference type="ChEBI" id="CHEBI:59789"/>
    </ligand>
</feature>
<dbReference type="EC" id="2.1.1.166" evidence="6 11"/>
<reference evidence="14 15" key="1">
    <citation type="journal article" date="2016" name="Nat. Commun.">
        <title>Thousands of microbial genomes shed light on interconnected biogeochemical processes in an aquifer system.</title>
        <authorList>
            <person name="Anantharaman K."/>
            <person name="Brown C.T."/>
            <person name="Hug L.A."/>
            <person name="Sharon I."/>
            <person name="Castelle C.J."/>
            <person name="Probst A.J."/>
            <person name="Thomas B.C."/>
            <person name="Singh A."/>
            <person name="Wilkins M.J."/>
            <person name="Karaoz U."/>
            <person name="Brodie E.L."/>
            <person name="Williams K.H."/>
            <person name="Hubbard S.S."/>
            <person name="Banfield J.F."/>
        </authorList>
    </citation>
    <scope>NUCLEOTIDE SEQUENCE [LARGE SCALE GENOMIC DNA]</scope>
</reference>
<organism evidence="14 15">
    <name type="scientific">Candidatus Muproteobacteria bacterium RIFCSPLOWO2_01_FULL_60_18</name>
    <dbReference type="NCBI Taxonomy" id="1817768"/>
    <lineage>
        <taxon>Bacteria</taxon>
        <taxon>Pseudomonadati</taxon>
        <taxon>Pseudomonadota</taxon>
        <taxon>Candidatus Muproteobacteria</taxon>
    </lineage>
</organism>
<keyword evidence="1 11" id="KW-0698">rRNA processing</keyword>
<keyword evidence="3 11" id="KW-0808">Transferase</keyword>